<dbReference type="Proteomes" id="UP001153678">
    <property type="component" value="Unassembled WGS sequence"/>
</dbReference>
<comment type="caution">
    <text evidence="1">The sequence shown here is derived from an EMBL/GenBank/DDBJ whole genome shotgun (WGS) entry which is preliminary data.</text>
</comment>
<name>A0A9W4T549_9GLOM</name>
<gene>
    <name evidence="1" type="ORF">FWILDA_LOCUS15734</name>
</gene>
<dbReference type="AlphaFoldDB" id="A0A9W4T549"/>
<keyword evidence="2" id="KW-1185">Reference proteome</keyword>
<accession>A0A9W4T549</accession>
<evidence type="ECO:0000313" key="2">
    <source>
        <dbReference type="Proteomes" id="UP001153678"/>
    </source>
</evidence>
<reference evidence="1" key="1">
    <citation type="submission" date="2022-08" db="EMBL/GenBank/DDBJ databases">
        <authorList>
            <person name="Kallberg Y."/>
            <person name="Tangrot J."/>
            <person name="Rosling A."/>
        </authorList>
    </citation>
    <scope>NUCLEOTIDE SEQUENCE</scope>
    <source>
        <strain evidence="1">Wild A</strain>
    </source>
</reference>
<feature type="non-terminal residue" evidence="1">
    <location>
        <position position="1"/>
    </location>
</feature>
<organism evidence="1 2">
    <name type="scientific">Funneliformis geosporum</name>
    <dbReference type="NCBI Taxonomy" id="1117311"/>
    <lineage>
        <taxon>Eukaryota</taxon>
        <taxon>Fungi</taxon>
        <taxon>Fungi incertae sedis</taxon>
        <taxon>Mucoromycota</taxon>
        <taxon>Glomeromycotina</taxon>
        <taxon>Glomeromycetes</taxon>
        <taxon>Glomerales</taxon>
        <taxon>Glomeraceae</taxon>
        <taxon>Funneliformis</taxon>
    </lineage>
</organism>
<dbReference type="OrthoDB" id="10347509at2759"/>
<evidence type="ECO:0000313" key="1">
    <source>
        <dbReference type="EMBL" id="CAI2192752.1"/>
    </source>
</evidence>
<sequence length="224" mass="25545">SYDERFRNVIENDLENTFPHIKLDRDIIIQELANVLIIIWKHLQNVDIVVLSEVSERGKTSTIFAISAERWGIHMDCSLQAAFYENHLYRELSEIRANKPSINNIPLQNKAFYKLDIALLSHNAQVLCRPEYGGYFGSTTSEILWNLLQAYTTHILTGFPITHTISGNNMHMSSGVSLVTSVRKYSTSQTVHVVLKLPYLTPNVLRNLNNIINMDRASPSTFVI</sequence>
<dbReference type="EMBL" id="CAMKVN010008690">
    <property type="protein sequence ID" value="CAI2192752.1"/>
    <property type="molecule type" value="Genomic_DNA"/>
</dbReference>
<protein>
    <submittedName>
        <fullName evidence="1">11230_t:CDS:1</fullName>
    </submittedName>
</protein>
<proteinExistence type="predicted"/>